<organism evidence="2 4">
    <name type="scientific">Fluoribacter gormanii</name>
    <dbReference type="NCBI Taxonomy" id="464"/>
    <lineage>
        <taxon>Bacteria</taxon>
        <taxon>Pseudomonadati</taxon>
        <taxon>Pseudomonadota</taxon>
        <taxon>Gammaproteobacteria</taxon>
        <taxon>Legionellales</taxon>
        <taxon>Legionellaceae</taxon>
        <taxon>Fluoribacter</taxon>
    </lineage>
</organism>
<gene>
    <name evidence="2" type="ORF">NCTC11401_02403</name>
    <name evidence="1" type="ORF">SAMN05421777_13916</name>
</gene>
<evidence type="ECO:0000313" key="1">
    <source>
        <dbReference type="EMBL" id="SIR90221.1"/>
    </source>
</evidence>
<evidence type="ECO:0000313" key="4">
    <source>
        <dbReference type="Proteomes" id="UP000254374"/>
    </source>
</evidence>
<sequence>MKSKDENVINVTYKVVKEGLLGKADPNYEYKFPERKMLHEKTPSHVQAVNQYLDKKDIDLEKQHVEHFERGTQIDDFKPKNILERGRREFKTLKNETKIAQSFYDEAKEEQRKGPSADQKKIVYASAGWLAHTMLGGAKAARNPYFAHEEGFEIGTTADYLLSSKNSTNTTK</sequence>
<dbReference type="AlphaFoldDB" id="A0A377GL84"/>
<accession>A0A377GL84</accession>
<dbReference type="EMBL" id="UGGV01000001">
    <property type="protein sequence ID" value="STO25566.1"/>
    <property type="molecule type" value="Genomic_DNA"/>
</dbReference>
<dbReference type="EMBL" id="FTNL01000039">
    <property type="protein sequence ID" value="SIR90221.1"/>
    <property type="molecule type" value="Genomic_DNA"/>
</dbReference>
<name>A0A377GL84_9GAMM</name>
<dbReference type="Proteomes" id="UP000254374">
    <property type="component" value="Unassembled WGS sequence"/>
</dbReference>
<evidence type="ECO:0000313" key="2">
    <source>
        <dbReference type="EMBL" id="STO25566.1"/>
    </source>
</evidence>
<reference evidence="1 3" key="1">
    <citation type="submission" date="2017-01" db="EMBL/GenBank/DDBJ databases">
        <authorList>
            <person name="Varghese N."/>
            <person name="Submissions S."/>
        </authorList>
    </citation>
    <scope>NUCLEOTIDE SEQUENCE [LARGE SCALE GENOMIC DNA]</scope>
    <source>
        <strain evidence="1 3">ATCC 33342</strain>
    </source>
</reference>
<evidence type="ECO:0000313" key="3">
    <source>
        <dbReference type="Proteomes" id="UP000186808"/>
    </source>
</evidence>
<keyword evidence="3" id="KW-1185">Reference proteome</keyword>
<dbReference type="Proteomes" id="UP000186808">
    <property type="component" value="Unassembled WGS sequence"/>
</dbReference>
<protein>
    <submittedName>
        <fullName evidence="2">Uncharacterized protein</fullName>
    </submittedName>
</protein>
<proteinExistence type="predicted"/>
<reference evidence="2 4" key="2">
    <citation type="submission" date="2018-06" db="EMBL/GenBank/DDBJ databases">
        <authorList>
            <consortium name="Pathogen Informatics"/>
            <person name="Doyle S."/>
        </authorList>
    </citation>
    <scope>NUCLEOTIDE SEQUENCE [LARGE SCALE GENOMIC DNA]</scope>
    <source>
        <strain evidence="2 4">NCTC11401</strain>
    </source>
</reference>